<protein>
    <submittedName>
        <fullName evidence="1">Uncharacterized protein</fullName>
    </submittedName>
</protein>
<accession>A0A0A9B0E1</accession>
<proteinExistence type="predicted"/>
<evidence type="ECO:0000313" key="1">
    <source>
        <dbReference type="EMBL" id="JAD54595.1"/>
    </source>
</evidence>
<reference evidence="1" key="2">
    <citation type="journal article" date="2015" name="Data Brief">
        <title>Shoot transcriptome of the giant reed, Arundo donax.</title>
        <authorList>
            <person name="Barrero R.A."/>
            <person name="Guerrero F.D."/>
            <person name="Moolhuijzen P."/>
            <person name="Goolsby J.A."/>
            <person name="Tidwell J."/>
            <person name="Bellgard S.E."/>
            <person name="Bellgard M.I."/>
        </authorList>
    </citation>
    <scope>NUCLEOTIDE SEQUENCE</scope>
    <source>
        <tissue evidence="1">Shoot tissue taken approximately 20 cm above the soil surface</tissue>
    </source>
</reference>
<name>A0A0A9B0E1_ARUDO</name>
<reference evidence="1" key="1">
    <citation type="submission" date="2014-09" db="EMBL/GenBank/DDBJ databases">
        <authorList>
            <person name="Magalhaes I.L.F."/>
            <person name="Oliveira U."/>
            <person name="Santos F.R."/>
            <person name="Vidigal T.H.D.A."/>
            <person name="Brescovit A.D."/>
            <person name="Santos A.J."/>
        </authorList>
    </citation>
    <scope>NUCLEOTIDE SEQUENCE</scope>
    <source>
        <tissue evidence="1">Shoot tissue taken approximately 20 cm above the soil surface</tissue>
    </source>
</reference>
<sequence length="15" mass="1663">MINITTSVKLKSQLS</sequence>
<dbReference type="EMBL" id="GBRH01243300">
    <property type="protein sequence ID" value="JAD54595.1"/>
    <property type="molecule type" value="Transcribed_RNA"/>
</dbReference>
<organism evidence="1">
    <name type="scientific">Arundo donax</name>
    <name type="common">Giant reed</name>
    <name type="synonym">Donax arundinaceus</name>
    <dbReference type="NCBI Taxonomy" id="35708"/>
    <lineage>
        <taxon>Eukaryota</taxon>
        <taxon>Viridiplantae</taxon>
        <taxon>Streptophyta</taxon>
        <taxon>Embryophyta</taxon>
        <taxon>Tracheophyta</taxon>
        <taxon>Spermatophyta</taxon>
        <taxon>Magnoliopsida</taxon>
        <taxon>Liliopsida</taxon>
        <taxon>Poales</taxon>
        <taxon>Poaceae</taxon>
        <taxon>PACMAD clade</taxon>
        <taxon>Arundinoideae</taxon>
        <taxon>Arundineae</taxon>
        <taxon>Arundo</taxon>
    </lineage>
</organism>